<dbReference type="CDD" id="cd02440">
    <property type="entry name" value="AdoMet_MTases"/>
    <property type="match status" value="1"/>
</dbReference>
<dbReference type="EMBL" id="VZDO01000008">
    <property type="protein sequence ID" value="KAB0679727.1"/>
    <property type="molecule type" value="Genomic_DNA"/>
</dbReference>
<dbReference type="InterPro" id="IPR029063">
    <property type="entry name" value="SAM-dependent_MTases_sf"/>
</dbReference>
<evidence type="ECO:0000313" key="2">
    <source>
        <dbReference type="Proteomes" id="UP000432089"/>
    </source>
</evidence>
<name>A0A7V7PPA6_9HYPH</name>
<dbReference type="SUPFAM" id="SSF53335">
    <property type="entry name" value="S-adenosyl-L-methionine-dependent methyltransferases"/>
    <property type="match status" value="1"/>
</dbReference>
<sequence>MSAIRADAGSFRDPSGRVFHHRDRVLRSVGETARAAYEAVRDKGLFEALAARGAMVASRELPRSEWPDGVGRAAYLLDHERIDTLSYPYEWGFGQLKAAALLHLDLQVELLDNDIVLSDATAYNVQFAGARPVFIDVLSLRPYREREYWEGHRQFCEQFLNPLLLRALAGVAHNAWYRGSLEGIPTLDLARLLPWRKRVSSWNVLSQVTLQAGLERRAIGAPDAAVRQARSGQGLSRLGYAGILQGLRRWIGRLEPADTGKTVWGDYAASHTYTGPEVEAKRRFVEEFAKAERPRRLLDLGCNTGDYSLTALAAGAGKVVGFDFDQRAIDLAFSRAQAEDVDFLPLWLDAANPSPDQGWRQRERPGFASRMRSDALIALAFEHHLAIGRNVPLPDVVEWLTDLAPTGVIEFVPKTDETVRRMLALRTDIFPDYTQEAFERELRRNARIVREAAVSASGRVLFQYDRR</sequence>
<keyword evidence="2" id="KW-1185">Reference proteome</keyword>
<dbReference type="AlphaFoldDB" id="A0A7V7PPA6"/>
<accession>A0A7V7PPA6</accession>
<comment type="caution">
    <text evidence="1">The sequence shown here is derived from an EMBL/GenBank/DDBJ whole genome shotgun (WGS) entry which is preliminary data.</text>
</comment>
<keyword evidence="1" id="KW-0489">Methyltransferase</keyword>
<reference evidence="1 2" key="1">
    <citation type="submission" date="2019-09" db="EMBL/GenBank/DDBJ databases">
        <title>YIM 132180 draft genome.</title>
        <authorList>
            <person name="Zhang K."/>
        </authorList>
    </citation>
    <scope>NUCLEOTIDE SEQUENCE [LARGE SCALE GENOMIC DNA]</scope>
    <source>
        <strain evidence="1 2">YIM 132180</strain>
    </source>
</reference>
<dbReference type="Gene3D" id="3.40.50.150">
    <property type="entry name" value="Vaccinia Virus protein VP39"/>
    <property type="match status" value="1"/>
</dbReference>
<dbReference type="GO" id="GO:0032259">
    <property type="term" value="P:methylation"/>
    <property type="evidence" value="ECO:0007669"/>
    <property type="project" value="UniProtKB-KW"/>
</dbReference>
<gene>
    <name evidence="1" type="ORF">F6X38_10880</name>
</gene>
<proteinExistence type="predicted"/>
<keyword evidence="1" id="KW-0808">Transferase</keyword>
<dbReference type="GO" id="GO:0008168">
    <property type="term" value="F:methyltransferase activity"/>
    <property type="evidence" value="ECO:0007669"/>
    <property type="project" value="UniProtKB-KW"/>
</dbReference>
<dbReference type="RefSeq" id="WP_150969828.1">
    <property type="nucleotide sequence ID" value="NZ_VZDO01000008.1"/>
</dbReference>
<dbReference type="Proteomes" id="UP000432089">
    <property type="component" value="Unassembled WGS sequence"/>
</dbReference>
<protein>
    <submittedName>
        <fullName evidence="1">Methyltransferase domain-containing protein</fullName>
    </submittedName>
</protein>
<evidence type="ECO:0000313" key="1">
    <source>
        <dbReference type="EMBL" id="KAB0679727.1"/>
    </source>
</evidence>
<organism evidence="1 2">
    <name type="scientific">Plantimonas leprariae</name>
    <dbReference type="NCBI Taxonomy" id="2615207"/>
    <lineage>
        <taxon>Bacteria</taxon>
        <taxon>Pseudomonadati</taxon>
        <taxon>Pseudomonadota</taxon>
        <taxon>Alphaproteobacteria</taxon>
        <taxon>Hyphomicrobiales</taxon>
        <taxon>Aurantimonadaceae</taxon>
        <taxon>Plantimonas</taxon>
    </lineage>
</organism>